<evidence type="ECO:0000256" key="5">
    <source>
        <dbReference type="ARBA" id="ARBA00023136"/>
    </source>
</evidence>
<dbReference type="PANTHER" id="PTHR35789:SF1">
    <property type="entry name" value="SPORE GERMINATION PROTEIN B3"/>
    <property type="match status" value="1"/>
</dbReference>
<evidence type="ECO:0000256" key="4">
    <source>
        <dbReference type="ARBA" id="ARBA00022729"/>
    </source>
</evidence>
<protein>
    <submittedName>
        <fullName evidence="11">Ger(X)C family spore germination protein</fullName>
    </submittedName>
</protein>
<evidence type="ECO:0000259" key="9">
    <source>
        <dbReference type="Pfam" id="PF05504"/>
    </source>
</evidence>
<evidence type="ECO:0000259" key="10">
    <source>
        <dbReference type="Pfam" id="PF25198"/>
    </source>
</evidence>
<sequence>MKHLLKQGSSLSLLIVACLLLSSCWSSSPIEDVNLEAGVALDVAEETETEQDLAQKGGEYPKRNKVSCTYQFLIPQGAIGSKKEGAQSKNYYNATQTGDSIFEAVRELSLRSNRLPIGHHLKTIVIGEELARTTKLSELIEFFSRDNDIRPSVLLFISKGKAREVFRDSLPGQTPAFVLNGTFNNRRRITRIWEPVSMAKVVGPLHGHTSFALQNVVVSGKETKFSGVAVIKGSTGKLGGFLDEAELDGLVWLTGKGEGGSVKTYSSDNNKLVTYEITGMDSKIKASVNGDKIAFHVLIESKGRIAEAYFAGGERLVGGTIRKARETLEKKVQDMVKNTVRKMQHELQADVAGFGKSLQIQHPSVWNKVKTNWDTVFSSVPITYEVKLNIEDYGASSTTSD</sequence>
<keyword evidence="12" id="KW-1185">Reference proteome</keyword>
<organism evidence="11 12">
    <name type="scientific">Paenibacillus agri</name>
    <dbReference type="NCBI Taxonomy" id="2744309"/>
    <lineage>
        <taxon>Bacteria</taxon>
        <taxon>Bacillati</taxon>
        <taxon>Bacillota</taxon>
        <taxon>Bacilli</taxon>
        <taxon>Bacillales</taxon>
        <taxon>Paenibacillaceae</taxon>
        <taxon>Paenibacillus</taxon>
    </lineage>
</organism>
<evidence type="ECO:0000256" key="3">
    <source>
        <dbReference type="ARBA" id="ARBA00022544"/>
    </source>
</evidence>
<dbReference type="EMBL" id="JABWCS010000210">
    <property type="protein sequence ID" value="NUU61693.1"/>
    <property type="molecule type" value="Genomic_DNA"/>
</dbReference>
<dbReference type="InterPro" id="IPR038501">
    <property type="entry name" value="Spore_GerAC_C_sf"/>
</dbReference>
<gene>
    <name evidence="11" type="ORF">HPT30_15220</name>
</gene>
<dbReference type="AlphaFoldDB" id="A0A850EK05"/>
<dbReference type="Pfam" id="PF25198">
    <property type="entry name" value="Spore_GerAC_N"/>
    <property type="match status" value="1"/>
</dbReference>
<feature type="domain" description="Spore germination protein N-terminal" evidence="10">
    <location>
        <begin position="29"/>
        <end position="201"/>
    </location>
</feature>
<comment type="similarity">
    <text evidence="2">Belongs to the GerABKC lipoprotein family.</text>
</comment>
<dbReference type="PROSITE" id="PS51257">
    <property type="entry name" value="PROKAR_LIPOPROTEIN"/>
    <property type="match status" value="1"/>
</dbReference>
<dbReference type="Pfam" id="PF05504">
    <property type="entry name" value="Spore_GerAC"/>
    <property type="match status" value="1"/>
</dbReference>
<dbReference type="InterPro" id="IPR008844">
    <property type="entry name" value="Spore_GerAC-like"/>
</dbReference>
<evidence type="ECO:0000256" key="2">
    <source>
        <dbReference type="ARBA" id="ARBA00007886"/>
    </source>
</evidence>
<comment type="caution">
    <text evidence="11">The sequence shown here is derived from an EMBL/GenBank/DDBJ whole genome shotgun (WGS) entry which is preliminary data.</text>
</comment>
<keyword evidence="5" id="KW-0472">Membrane</keyword>
<dbReference type="Gene3D" id="3.30.300.210">
    <property type="entry name" value="Nutrient germinant receptor protein C, domain 3"/>
    <property type="match status" value="1"/>
</dbReference>
<dbReference type="Gene3D" id="6.20.190.10">
    <property type="entry name" value="Nutrient germinant receptor protein C, domain 1"/>
    <property type="match status" value="1"/>
</dbReference>
<dbReference type="InterPro" id="IPR057336">
    <property type="entry name" value="GerAC_N"/>
</dbReference>
<feature type="domain" description="Spore germination GerAC-like C-terminal" evidence="9">
    <location>
        <begin position="226"/>
        <end position="394"/>
    </location>
</feature>
<dbReference type="NCBIfam" id="TIGR02887">
    <property type="entry name" value="spore_ger_x_C"/>
    <property type="match status" value="1"/>
</dbReference>
<comment type="subcellular location">
    <subcellularLocation>
        <location evidence="1">Membrane</location>
        <topology evidence="1">Lipid-anchor</topology>
    </subcellularLocation>
</comment>
<dbReference type="GO" id="GO:0016020">
    <property type="term" value="C:membrane"/>
    <property type="evidence" value="ECO:0007669"/>
    <property type="project" value="UniProtKB-SubCell"/>
</dbReference>
<dbReference type="RefSeq" id="WP_175372198.1">
    <property type="nucleotide sequence ID" value="NZ_JABWCS010000210.1"/>
</dbReference>
<keyword evidence="3" id="KW-0309">Germination</keyword>
<keyword evidence="7" id="KW-0449">Lipoprotein</keyword>
<reference evidence="11" key="1">
    <citation type="submission" date="2020-06" db="EMBL/GenBank/DDBJ databases">
        <title>Paenibacillus sp. nov., isolated from soil.</title>
        <authorList>
            <person name="Seo Y.L."/>
        </authorList>
    </citation>
    <scope>NUCLEOTIDE SEQUENCE [LARGE SCALE GENOMIC DNA]</scope>
    <source>
        <strain evidence="11">JW14</strain>
    </source>
</reference>
<evidence type="ECO:0000256" key="6">
    <source>
        <dbReference type="ARBA" id="ARBA00023139"/>
    </source>
</evidence>
<evidence type="ECO:0000256" key="7">
    <source>
        <dbReference type="ARBA" id="ARBA00023288"/>
    </source>
</evidence>
<evidence type="ECO:0000256" key="1">
    <source>
        <dbReference type="ARBA" id="ARBA00004635"/>
    </source>
</evidence>
<evidence type="ECO:0000313" key="12">
    <source>
        <dbReference type="Proteomes" id="UP000564806"/>
    </source>
</evidence>
<keyword evidence="6" id="KW-0564">Palmitate</keyword>
<evidence type="ECO:0000313" key="11">
    <source>
        <dbReference type="EMBL" id="NUU61693.1"/>
    </source>
</evidence>
<dbReference type="Proteomes" id="UP000564806">
    <property type="component" value="Unassembled WGS sequence"/>
</dbReference>
<evidence type="ECO:0000256" key="8">
    <source>
        <dbReference type="SAM" id="SignalP"/>
    </source>
</evidence>
<dbReference type="GO" id="GO:0009847">
    <property type="term" value="P:spore germination"/>
    <property type="evidence" value="ECO:0007669"/>
    <property type="project" value="InterPro"/>
</dbReference>
<feature type="signal peptide" evidence="8">
    <location>
        <begin position="1"/>
        <end position="28"/>
    </location>
</feature>
<accession>A0A850EK05</accession>
<name>A0A850EK05_9BACL</name>
<dbReference type="PANTHER" id="PTHR35789">
    <property type="entry name" value="SPORE GERMINATION PROTEIN B3"/>
    <property type="match status" value="1"/>
</dbReference>
<dbReference type="InterPro" id="IPR046953">
    <property type="entry name" value="Spore_GerAC-like_C"/>
</dbReference>
<feature type="chain" id="PRO_5039322834" evidence="8">
    <location>
        <begin position="29"/>
        <end position="401"/>
    </location>
</feature>
<keyword evidence="4 8" id="KW-0732">Signal</keyword>
<proteinExistence type="inferred from homology"/>